<dbReference type="OrthoDB" id="9787787at2"/>
<dbReference type="InterPro" id="IPR036388">
    <property type="entry name" value="WH-like_DNA-bd_sf"/>
</dbReference>
<dbReference type="InterPro" id="IPR036390">
    <property type="entry name" value="WH_DNA-bd_sf"/>
</dbReference>
<keyword evidence="4" id="KW-1185">Reference proteome</keyword>
<dbReference type="SUPFAM" id="SSF51306">
    <property type="entry name" value="LexA/Signal peptidase"/>
    <property type="match status" value="1"/>
</dbReference>
<dbReference type="CDD" id="cd06529">
    <property type="entry name" value="S24_LexA-like"/>
    <property type="match status" value="1"/>
</dbReference>
<dbReference type="RefSeq" id="WP_098078431.1">
    <property type="nucleotide sequence ID" value="NZ_PDEQ01000010.1"/>
</dbReference>
<feature type="domain" description="Peptidase S24/S26A/S26B/S26C" evidence="1">
    <location>
        <begin position="82"/>
        <end position="197"/>
    </location>
</feature>
<name>A0A2A8CU79_9BACT</name>
<dbReference type="Gene3D" id="1.10.10.10">
    <property type="entry name" value="Winged helix-like DNA-binding domain superfamily/Winged helix DNA-binding domain"/>
    <property type="match status" value="1"/>
</dbReference>
<dbReference type="Gene3D" id="2.10.109.10">
    <property type="entry name" value="Umud Fragment, subunit A"/>
    <property type="match status" value="1"/>
</dbReference>
<dbReference type="EMBL" id="PDEQ01000010">
    <property type="protein sequence ID" value="PEN11310.1"/>
    <property type="molecule type" value="Genomic_DNA"/>
</dbReference>
<evidence type="ECO:0000313" key="3">
    <source>
        <dbReference type="EMBL" id="PEN11310.1"/>
    </source>
</evidence>
<organism evidence="3 4">
    <name type="scientific">Longibacter salinarum</name>
    <dbReference type="NCBI Taxonomy" id="1850348"/>
    <lineage>
        <taxon>Bacteria</taxon>
        <taxon>Pseudomonadati</taxon>
        <taxon>Rhodothermota</taxon>
        <taxon>Rhodothermia</taxon>
        <taxon>Rhodothermales</taxon>
        <taxon>Salisaetaceae</taxon>
        <taxon>Longibacter</taxon>
    </lineage>
</organism>
<reference evidence="3 4" key="1">
    <citation type="submission" date="2017-10" db="EMBL/GenBank/DDBJ databases">
        <title>Draft genome of Longibacter Salinarum.</title>
        <authorList>
            <person name="Goh K.M."/>
            <person name="Shamsir M.S."/>
            <person name="Lim S.W."/>
        </authorList>
    </citation>
    <scope>NUCLEOTIDE SEQUENCE [LARGE SCALE GENOMIC DNA]</scope>
    <source>
        <strain evidence="3 4">KCTC 52045</strain>
    </source>
</reference>
<sequence>MGRKKLTAKQHEFLQFLIDHTQEHEVWPTYREIIDHFGYRSPNSVTQNLKALHRKKHLVRDSQGYHLAPKHRDDEEDTGIPVRGIISAGTLQEAVEADLGTITLDMIFPNIDRLFAIRVSGQSMQGADIRDGDYVLLIDDDIPEGGIGAVLYNGETSLKRVYHDKNGLRLEPCNPEYDDIHIHPDVFEEVTILGRYVGHVNERGIFKRRSAA</sequence>
<feature type="domain" description="LexA repressor DNA-binding" evidence="2">
    <location>
        <begin position="4"/>
        <end position="60"/>
    </location>
</feature>
<proteinExistence type="predicted"/>
<dbReference type="InterPro" id="IPR006199">
    <property type="entry name" value="LexA_DNA-bd_dom"/>
</dbReference>
<protein>
    <submittedName>
        <fullName evidence="3">Repressor LexA</fullName>
    </submittedName>
</protein>
<dbReference type="Pfam" id="PF00717">
    <property type="entry name" value="Peptidase_S24"/>
    <property type="match status" value="1"/>
</dbReference>
<gene>
    <name evidence="3" type="ORF">CRI94_16105</name>
</gene>
<dbReference type="Proteomes" id="UP000220102">
    <property type="component" value="Unassembled WGS sequence"/>
</dbReference>
<dbReference type="PANTHER" id="PTHR33516">
    <property type="entry name" value="LEXA REPRESSOR"/>
    <property type="match status" value="1"/>
</dbReference>
<dbReference type="InterPro" id="IPR050077">
    <property type="entry name" value="LexA_repressor"/>
</dbReference>
<evidence type="ECO:0000313" key="4">
    <source>
        <dbReference type="Proteomes" id="UP000220102"/>
    </source>
</evidence>
<dbReference type="GO" id="GO:0006508">
    <property type="term" value="P:proteolysis"/>
    <property type="evidence" value="ECO:0007669"/>
    <property type="project" value="InterPro"/>
</dbReference>
<dbReference type="InterPro" id="IPR039418">
    <property type="entry name" value="LexA-like"/>
</dbReference>
<dbReference type="AlphaFoldDB" id="A0A2A8CU79"/>
<dbReference type="InterPro" id="IPR036286">
    <property type="entry name" value="LexA/Signal_pep-like_sf"/>
</dbReference>
<dbReference type="PANTHER" id="PTHR33516:SF2">
    <property type="entry name" value="LEXA REPRESSOR-RELATED"/>
    <property type="match status" value="1"/>
</dbReference>
<dbReference type="InterPro" id="IPR015927">
    <property type="entry name" value="Peptidase_S24_S26A/B/C"/>
</dbReference>
<dbReference type="GO" id="GO:0004252">
    <property type="term" value="F:serine-type endopeptidase activity"/>
    <property type="evidence" value="ECO:0007669"/>
    <property type="project" value="InterPro"/>
</dbReference>
<accession>A0A2A8CU79</accession>
<evidence type="ECO:0000259" key="2">
    <source>
        <dbReference type="Pfam" id="PF01726"/>
    </source>
</evidence>
<dbReference type="SUPFAM" id="SSF46785">
    <property type="entry name" value="Winged helix' DNA-binding domain"/>
    <property type="match status" value="1"/>
</dbReference>
<dbReference type="Pfam" id="PF01726">
    <property type="entry name" value="LexA_DNA_bind"/>
    <property type="match status" value="1"/>
</dbReference>
<evidence type="ECO:0000259" key="1">
    <source>
        <dbReference type="Pfam" id="PF00717"/>
    </source>
</evidence>
<comment type="caution">
    <text evidence="3">The sequence shown here is derived from an EMBL/GenBank/DDBJ whole genome shotgun (WGS) entry which is preliminary data.</text>
</comment>